<gene>
    <name evidence="1" type="primary">csx3</name>
    <name evidence="1" type="ORF">DCF15_12645</name>
</gene>
<sequence length="87" mass="9566">MAAIELSAIAHKTVEDIPYQHLHIRITAANGIIAPSDLKEIVLPPDIIWSQGVVIEGKAPTWLYAYLVHACHIAAWVATFDPRLGQD</sequence>
<reference evidence="2" key="1">
    <citation type="submission" date="2018-04" db="EMBL/GenBank/DDBJ databases">
        <authorList>
            <person name="Cornet L."/>
        </authorList>
    </citation>
    <scope>NUCLEOTIDE SEQUENCE [LARGE SCALE GENOMIC DNA]</scope>
</reference>
<protein>
    <submittedName>
        <fullName evidence="1">CRISPR-associated protein Csx3</fullName>
    </submittedName>
</protein>
<dbReference type="Proteomes" id="UP000249794">
    <property type="component" value="Unassembled WGS sequence"/>
</dbReference>
<dbReference type="InterPro" id="IPR013409">
    <property type="entry name" value="CRISPR-assoc_prot_Crn3/Csx3"/>
</dbReference>
<comment type="caution">
    <text evidence="1">The sequence shown here is derived from an EMBL/GenBank/DDBJ whole genome shotgun (WGS) entry which is preliminary data.</text>
</comment>
<organism evidence="1 2">
    <name type="scientific">Phormidesmis priestleyi</name>
    <dbReference type="NCBI Taxonomy" id="268141"/>
    <lineage>
        <taxon>Bacteria</taxon>
        <taxon>Bacillati</taxon>
        <taxon>Cyanobacteriota</taxon>
        <taxon>Cyanophyceae</taxon>
        <taxon>Leptolyngbyales</taxon>
        <taxon>Leptolyngbyaceae</taxon>
        <taxon>Phormidesmis</taxon>
    </lineage>
</organism>
<evidence type="ECO:0000313" key="2">
    <source>
        <dbReference type="Proteomes" id="UP000249794"/>
    </source>
</evidence>
<reference evidence="1 2" key="2">
    <citation type="submission" date="2018-06" db="EMBL/GenBank/DDBJ databases">
        <title>Metagenomic assembly of (sub)arctic Cyanobacteria and their associated microbiome from non-axenic cultures.</title>
        <authorList>
            <person name="Baurain D."/>
        </authorList>
    </citation>
    <scope>NUCLEOTIDE SEQUENCE [LARGE SCALE GENOMIC DNA]</scope>
    <source>
        <strain evidence="1">ULC027bin1</strain>
    </source>
</reference>
<dbReference type="NCBIfam" id="TIGR02579">
    <property type="entry name" value="cas_csx3"/>
    <property type="match status" value="1"/>
</dbReference>
<accession>A0A2W4Z3G5</accession>
<proteinExistence type="predicted"/>
<dbReference type="AlphaFoldDB" id="A0A2W4Z3G5"/>
<name>A0A2W4Z3G5_9CYAN</name>
<dbReference type="EMBL" id="QBMP01000128">
    <property type="protein sequence ID" value="PZO53451.1"/>
    <property type="molecule type" value="Genomic_DNA"/>
</dbReference>
<feature type="non-terminal residue" evidence="1">
    <location>
        <position position="87"/>
    </location>
</feature>
<evidence type="ECO:0000313" key="1">
    <source>
        <dbReference type="EMBL" id="PZO53451.1"/>
    </source>
</evidence>
<dbReference type="Pfam" id="PF09620">
    <property type="entry name" value="Cas_csx3"/>
    <property type="match status" value="1"/>
</dbReference>